<accession>A0AAV5UMY0</accession>
<protein>
    <submittedName>
        <fullName evidence="4">Uncharacterized protein</fullName>
    </submittedName>
</protein>
<evidence type="ECO:0000256" key="1">
    <source>
        <dbReference type="ARBA" id="ARBA00023125"/>
    </source>
</evidence>
<keyword evidence="1" id="KW-0238">DNA-binding</keyword>
<gene>
    <name evidence="4" type="ORF">PENTCL1PPCAC_29867</name>
</gene>
<feature type="non-terminal residue" evidence="4">
    <location>
        <position position="76"/>
    </location>
</feature>
<dbReference type="PANTHER" id="PTHR24336:SF8">
    <property type="entry name" value="LADYBIRD EARLY-RELATED"/>
    <property type="match status" value="1"/>
</dbReference>
<proteinExistence type="predicted"/>
<evidence type="ECO:0000256" key="3">
    <source>
        <dbReference type="ARBA" id="ARBA00023242"/>
    </source>
</evidence>
<dbReference type="GO" id="GO:1990837">
    <property type="term" value="F:sequence-specific double-stranded DNA binding"/>
    <property type="evidence" value="ECO:0007669"/>
    <property type="project" value="TreeGrafter"/>
</dbReference>
<keyword evidence="5" id="KW-1185">Reference proteome</keyword>
<dbReference type="GO" id="GO:0005634">
    <property type="term" value="C:nucleus"/>
    <property type="evidence" value="ECO:0007669"/>
    <property type="project" value="TreeGrafter"/>
</dbReference>
<comment type="caution">
    <text evidence="4">The sequence shown here is derived from an EMBL/GenBank/DDBJ whole genome shotgun (WGS) entry which is preliminary data.</text>
</comment>
<organism evidence="4 5">
    <name type="scientific">Pristionchus entomophagus</name>
    <dbReference type="NCBI Taxonomy" id="358040"/>
    <lineage>
        <taxon>Eukaryota</taxon>
        <taxon>Metazoa</taxon>
        <taxon>Ecdysozoa</taxon>
        <taxon>Nematoda</taxon>
        <taxon>Chromadorea</taxon>
        <taxon>Rhabditida</taxon>
        <taxon>Rhabditina</taxon>
        <taxon>Diplogasteromorpha</taxon>
        <taxon>Diplogasteroidea</taxon>
        <taxon>Neodiplogasteridae</taxon>
        <taxon>Pristionchus</taxon>
    </lineage>
</organism>
<evidence type="ECO:0000313" key="4">
    <source>
        <dbReference type="EMBL" id="GMT07693.1"/>
    </source>
</evidence>
<evidence type="ECO:0000256" key="2">
    <source>
        <dbReference type="ARBA" id="ARBA00023155"/>
    </source>
</evidence>
<dbReference type="EMBL" id="BTSX01000006">
    <property type="protein sequence ID" value="GMT07693.1"/>
    <property type="molecule type" value="Genomic_DNA"/>
</dbReference>
<sequence>RFASTHSDDELLHAVTVKVASIVNEAAPEIFWSDGESNITLETADDILTVIDYAKATRMNPSKTPCVRLMVSEKHA</sequence>
<name>A0AAV5UMY0_9BILA</name>
<reference evidence="4" key="1">
    <citation type="submission" date="2023-10" db="EMBL/GenBank/DDBJ databases">
        <title>Genome assembly of Pristionchus species.</title>
        <authorList>
            <person name="Yoshida K."/>
            <person name="Sommer R.J."/>
        </authorList>
    </citation>
    <scope>NUCLEOTIDE SEQUENCE</scope>
    <source>
        <strain evidence="4">RS0144</strain>
    </source>
</reference>
<feature type="non-terminal residue" evidence="4">
    <location>
        <position position="1"/>
    </location>
</feature>
<dbReference type="GO" id="GO:0000981">
    <property type="term" value="F:DNA-binding transcription factor activity, RNA polymerase II-specific"/>
    <property type="evidence" value="ECO:0007669"/>
    <property type="project" value="TreeGrafter"/>
</dbReference>
<keyword evidence="2" id="KW-0371">Homeobox</keyword>
<dbReference type="AlphaFoldDB" id="A0AAV5UMY0"/>
<dbReference type="PANTHER" id="PTHR24336">
    <property type="entry name" value="TRANSCRIPTION FACTOR LBX"/>
    <property type="match status" value="1"/>
</dbReference>
<evidence type="ECO:0000313" key="5">
    <source>
        <dbReference type="Proteomes" id="UP001432027"/>
    </source>
</evidence>
<dbReference type="Proteomes" id="UP001432027">
    <property type="component" value="Unassembled WGS sequence"/>
</dbReference>
<keyword evidence="3" id="KW-0539">Nucleus</keyword>
<dbReference type="InterPro" id="IPR051892">
    <property type="entry name" value="LBX_TF"/>
</dbReference>